<evidence type="ECO:0000256" key="2">
    <source>
        <dbReference type="ARBA" id="ARBA00022840"/>
    </source>
</evidence>
<dbReference type="STRING" id="6205.A0A0R3WU10"/>
<accession>A0A0R3WU10</accession>
<sequence length="428" mass="48299">MATLQKPVNYDVYLLSREMYDFSCFLRIIDALHLCGKTTICQIFAKLHGKTLHCVNCHQYTEAADFLGGLRPVRTFHSEGDNGTDNENRLFEWVDGPLVVAMVQGECFLLDEISLADDAVLERLNSLLEPDRQLCLAERCGGGGALSSSDEITAAPDFRLFATMNPGGDYAKKELSPALRNRFTEIWCPSPAFIFKNTSKPSSEMEQRMEKDDWRSIALHNLRRSYLSILAPSLEPLAAAVVDFCWWFARGCSEAVCGMDQKTMWCRRPPPTIRDLLAWVEFMQNLVNSRNDLSRASVFNACLHGAALIFLDSLDDYPDLEMEKYLFLEPNSAQDITNEWFGFSSVGGINYLLHSLLVHFGANQEEGDSSSRLMLDISQAVVEFVTSLNLQPGQCVPELRDSNERYGCQPFFIETGWLLLLILYCVLD</sequence>
<keyword evidence="5" id="KW-1185">Reference proteome</keyword>
<reference evidence="4 5" key="2">
    <citation type="submission" date="2018-11" db="EMBL/GenBank/DDBJ databases">
        <authorList>
            <consortium name="Pathogen Informatics"/>
        </authorList>
    </citation>
    <scope>NUCLEOTIDE SEQUENCE [LARGE SCALE GENOMIC DNA]</scope>
</reference>
<gene>
    <name evidence="4" type="ORF">TTAC_LOCUS4238</name>
</gene>
<dbReference type="OrthoDB" id="422220at2759"/>
<dbReference type="EMBL" id="UYWX01003980">
    <property type="protein sequence ID" value="VDM24499.1"/>
    <property type="molecule type" value="Genomic_DNA"/>
</dbReference>
<evidence type="ECO:0000259" key="3">
    <source>
        <dbReference type="Pfam" id="PF07728"/>
    </source>
</evidence>
<dbReference type="SUPFAM" id="SSF52540">
    <property type="entry name" value="P-loop containing nucleoside triphosphate hydrolases"/>
    <property type="match status" value="1"/>
</dbReference>
<dbReference type="PANTHER" id="PTHR48103">
    <property type="entry name" value="MIDASIN-RELATED"/>
    <property type="match status" value="1"/>
</dbReference>
<dbReference type="GO" id="GO:0005634">
    <property type="term" value="C:nucleus"/>
    <property type="evidence" value="ECO:0007669"/>
    <property type="project" value="TreeGrafter"/>
</dbReference>
<reference evidence="6" key="1">
    <citation type="submission" date="2017-02" db="UniProtKB">
        <authorList>
            <consortium name="WormBaseParasite"/>
        </authorList>
    </citation>
    <scope>IDENTIFICATION</scope>
</reference>
<organism evidence="6">
    <name type="scientific">Hydatigena taeniaeformis</name>
    <name type="common">Feline tapeworm</name>
    <name type="synonym">Taenia taeniaeformis</name>
    <dbReference type="NCBI Taxonomy" id="6205"/>
    <lineage>
        <taxon>Eukaryota</taxon>
        <taxon>Metazoa</taxon>
        <taxon>Spiralia</taxon>
        <taxon>Lophotrochozoa</taxon>
        <taxon>Platyhelminthes</taxon>
        <taxon>Cestoda</taxon>
        <taxon>Eucestoda</taxon>
        <taxon>Cyclophyllidea</taxon>
        <taxon>Taeniidae</taxon>
        <taxon>Hydatigera</taxon>
    </lineage>
</organism>
<dbReference type="Gene3D" id="3.40.50.300">
    <property type="entry name" value="P-loop containing nucleotide triphosphate hydrolases"/>
    <property type="match status" value="1"/>
</dbReference>
<dbReference type="InterPro" id="IPR011704">
    <property type="entry name" value="ATPase_dyneun-rel_AAA"/>
</dbReference>
<dbReference type="AlphaFoldDB" id="A0A0R3WU10"/>
<evidence type="ECO:0000313" key="5">
    <source>
        <dbReference type="Proteomes" id="UP000274429"/>
    </source>
</evidence>
<proteinExistence type="predicted"/>
<evidence type="ECO:0000313" key="4">
    <source>
        <dbReference type="EMBL" id="VDM24499.1"/>
    </source>
</evidence>
<keyword evidence="2" id="KW-0067">ATP-binding</keyword>
<dbReference type="GO" id="GO:0005524">
    <property type="term" value="F:ATP binding"/>
    <property type="evidence" value="ECO:0007669"/>
    <property type="project" value="UniProtKB-KW"/>
</dbReference>
<dbReference type="Proteomes" id="UP000274429">
    <property type="component" value="Unassembled WGS sequence"/>
</dbReference>
<dbReference type="Pfam" id="PF07728">
    <property type="entry name" value="AAA_5"/>
    <property type="match status" value="1"/>
</dbReference>
<feature type="domain" description="ATPase dynein-related AAA" evidence="3">
    <location>
        <begin position="35"/>
        <end position="183"/>
    </location>
</feature>
<dbReference type="WBParaSite" id="TTAC_0000425001-mRNA-1">
    <property type="protein sequence ID" value="TTAC_0000425001-mRNA-1"/>
    <property type="gene ID" value="TTAC_0000425001"/>
</dbReference>
<dbReference type="InterPro" id="IPR027417">
    <property type="entry name" value="P-loop_NTPase"/>
</dbReference>
<dbReference type="PANTHER" id="PTHR48103:SF2">
    <property type="entry name" value="MIDASIN"/>
    <property type="match status" value="1"/>
</dbReference>
<dbReference type="GO" id="GO:0000027">
    <property type="term" value="P:ribosomal large subunit assembly"/>
    <property type="evidence" value="ECO:0007669"/>
    <property type="project" value="TreeGrafter"/>
</dbReference>
<evidence type="ECO:0000313" key="6">
    <source>
        <dbReference type="WBParaSite" id="TTAC_0000425001-mRNA-1"/>
    </source>
</evidence>
<evidence type="ECO:0000256" key="1">
    <source>
        <dbReference type="ARBA" id="ARBA00022741"/>
    </source>
</evidence>
<keyword evidence="1" id="KW-0547">Nucleotide-binding</keyword>
<name>A0A0R3WU10_HYDTA</name>
<dbReference type="GO" id="GO:0030687">
    <property type="term" value="C:preribosome, large subunit precursor"/>
    <property type="evidence" value="ECO:0007669"/>
    <property type="project" value="TreeGrafter"/>
</dbReference>
<protein>
    <submittedName>
        <fullName evidence="6">AAA_5 domain-containing protein</fullName>
    </submittedName>
</protein>
<dbReference type="GO" id="GO:0000055">
    <property type="term" value="P:ribosomal large subunit export from nucleus"/>
    <property type="evidence" value="ECO:0007669"/>
    <property type="project" value="TreeGrafter"/>
</dbReference>
<dbReference type="GO" id="GO:0016887">
    <property type="term" value="F:ATP hydrolysis activity"/>
    <property type="evidence" value="ECO:0007669"/>
    <property type="project" value="InterPro"/>
</dbReference>